<sequence length="341" mass="37869">MPDTSFFCLPTIIGSMPHTDPDKACSLVTHYLKDIPAWPQLPRRSFMENMSVQFSQGFPGVVIKDNSIYIDRSRDWDKPLEEIYTAYLDNDVDKYPISAEYAAGLHAFLSLTNLTPKTVKGQVTGPISWGLSITDDTKRAILYDDMLSDAAAKLLRLKAGWQEKALSRISKKTIIFIDEPAMASYGSAFFSLSKERVISLMEEVLGGISGLKGIHCCGNTDWSLLLGTSTDIISFDTYNYAQSLSLYPSEVKQFLDRGGAIAWGIVPNVEDKLTEETASSLKDRLEEAMAPFTRKGIPFRQLVEQGLLTPSCSLAGLSEEAAAHDLEILVKLSQGMRKRYR</sequence>
<dbReference type="SUPFAM" id="SSF51726">
    <property type="entry name" value="UROD/MetE-like"/>
    <property type="match status" value="1"/>
</dbReference>
<reference evidence="1" key="1">
    <citation type="journal article" date="2014" name="Front. Microbiol.">
        <title>High frequency of phylogenetically diverse reductive dehalogenase-homologous genes in deep subseafloor sedimentary metagenomes.</title>
        <authorList>
            <person name="Kawai M."/>
            <person name="Futagami T."/>
            <person name="Toyoda A."/>
            <person name="Takaki Y."/>
            <person name="Nishi S."/>
            <person name="Hori S."/>
            <person name="Arai W."/>
            <person name="Tsubouchi T."/>
            <person name="Morono Y."/>
            <person name="Uchiyama I."/>
            <person name="Ito T."/>
            <person name="Fujiyama A."/>
            <person name="Inagaki F."/>
            <person name="Takami H."/>
        </authorList>
    </citation>
    <scope>NUCLEOTIDE SEQUENCE</scope>
    <source>
        <strain evidence="1">Expedition CK06-06</strain>
    </source>
</reference>
<gene>
    <name evidence="1" type="ORF">S01H1_07231</name>
</gene>
<name>X0TBL8_9ZZZZ</name>
<dbReference type="Gene3D" id="3.20.20.210">
    <property type="match status" value="1"/>
</dbReference>
<evidence type="ECO:0000313" key="1">
    <source>
        <dbReference type="EMBL" id="GAF85567.1"/>
    </source>
</evidence>
<accession>X0TBL8</accession>
<dbReference type="AlphaFoldDB" id="X0TBL8"/>
<organism evidence="1">
    <name type="scientific">marine sediment metagenome</name>
    <dbReference type="NCBI Taxonomy" id="412755"/>
    <lineage>
        <taxon>unclassified sequences</taxon>
        <taxon>metagenomes</taxon>
        <taxon>ecological metagenomes</taxon>
    </lineage>
</organism>
<proteinExistence type="predicted"/>
<dbReference type="InterPro" id="IPR038071">
    <property type="entry name" value="UROD/MetE-like_sf"/>
</dbReference>
<comment type="caution">
    <text evidence="1">The sequence shown here is derived from an EMBL/GenBank/DDBJ whole genome shotgun (WGS) entry which is preliminary data.</text>
</comment>
<dbReference type="EMBL" id="BARS01003729">
    <property type="protein sequence ID" value="GAF85567.1"/>
    <property type="molecule type" value="Genomic_DNA"/>
</dbReference>
<protein>
    <recommendedName>
        <fullName evidence="2">Cobalamin-independent methionine synthase MetE C-terminal/archaeal domain-containing protein</fullName>
    </recommendedName>
</protein>
<evidence type="ECO:0008006" key="2">
    <source>
        <dbReference type="Google" id="ProtNLM"/>
    </source>
</evidence>